<gene>
    <name evidence="1" type="ORF">E3E12_02105</name>
</gene>
<evidence type="ECO:0008006" key="3">
    <source>
        <dbReference type="Google" id="ProtNLM"/>
    </source>
</evidence>
<proteinExistence type="predicted"/>
<organism evidence="1 2">
    <name type="scientific">Formicincola oecophyllae</name>
    <dbReference type="NCBI Taxonomy" id="2558361"/>
    <lineage>
        <taxon>Bacteria</taxon>
        <taxon>Pseudomonadati</taxon>
        <taxon>Pseudomonadota</taxon>
        <taxon>Alphaproteobacteria</taxon>
        <taxon>Acetobacterales</taxon>
        <taxon>Acetobacteraceae</taxon>
        <taxon>Formicincola</taxon>
    </lineage>
</organism>
<dbReference type="RefSeq" id="WP_149498215.1">
    <property type="nucleotide sequence ID" value="NZ_CP038231.1"/>
</dbReference>
<dbReference type="KEGG" id="swf:E3E12_02105"/>
<dbReference type="OrthoDB" id="7257695at2"/>
<accession>A0A4Y6U9F7</accession>
<protein>
    <recommendedName>
        <fullName evidence="3">Alpha/beta hydrolase</fullName>
    </recommendedName>
</protein>
<dbReference type="Gene3D" id="3.40.50.1820">
    <property type="entry name" value="alpha/beta hydrolase"/>
    <property type="match status" value="1"/>
</dbReference>
<evidence type="ECO:0000313" key="2">
    <source>
        <dbReference type="Proteomes" id="UP000318709"/>
    </source>
</evidence>
<sequence>MKPGPKQDFILREASWFQAHHMAVVAMPASHSLRNHRASHDYGMQVLKQAAALKAQCHAPVFALGESQGTVAAVNALVMQGWLRSHGVTPPSSSAPLAGIALLEPVTRNSARPHRSHESLETVLAHLPSLPQPQGHYGWPAADRPVLIVSNQADHCPVTPPAGASALLLQLNTLSSHVHLVQLKTSTLLGAQKGFSPCDPRGPHGYGDGQADEIRRLLLRWVTLNLSNRPQSMAEQFSPPFQP</sequence>
<dbReference type="Proteomes" id="UP000318709">
    <property type="component" value="Chromosome"/>
</dbReference>
<dbReference type="AlphaFoldDB" id="A0A4Y6U9F7"/>
<reference evidence="1 2" key="1">
    <citation type="submission" date="2019-03" db="EMBL/GenBank/DDBJ databases">
        <title>The complete genome sequence of Swingsia_sp. F3b2 LMG30590(T).</title>
        <authorList>
            <person name="Chua K.-O."/>
            <person name="Chan K.-G."/>
            <person name="See-Too W.-S."/>
        </authorList>
    </citation>
    <scope>NUCLEOTIDE SEQUENCE [LARGE SCALE GENOMIC DNA]</scope>
    <source>
        <strain evidence="1 2">F3b2</strain>
    </source>
</reference>
<name>A0A4Y6U9F7_9PROT</name>
<keyword evidence="2" id="KW-1185">Reference proteome</keyword>
<dbReference type="SUPFAM" id="SSF53474">
    <property type="entry name" value="alpha/beta-Hydrolases"/>
    <property type="match status" value="1"/>
</dbReference>
<dbReference type="InterPro" id="IPR029058">
    <property type="entry name" value="AB_hydrolase_fold"/>
</dbReference>
<evidence type="ECO:0000313" key="1">
    <source>
        <dbReference type="EMBL" id="QDH13188.2"/>
    </source>
</evidence>
<dbReference type="EMBL" id="CP038231">
    <property type="protein sequence ID" value="QDH13188.2"/>
    <property type="molecule type" value="Genomic_DNA"/>
</dbReference>